<comment type="caution">
    <text evidence="1">The sequence shown here is derived from an EMBL/GenBank/DDBJ whole genome shotgun (WGS) entry which is preliminary data.</text>
</comment>
<organism evidence="1 2">
    <name type="scientific">Dreissena polymorpha</name>
    <name type="common">Zebra mussel</name>
    <name type="synonym">Mytilus polymorpha</name>
    <dbReference type="NCBI Taxonomy" id="45954"/>
    <lineage>
        <taxon>Eukaryota</taxon>
        <taxon>Metazoa</taxon>
        <taxon>Spiralia</taxon>
        <taxon>Lophotrochozoa</taxon>
        <taxon>Mollusca</taxon>
        <taxon>Bivalvia</taxon>
        <taxon>Autobranchia</taxon>
        <taxon>Heteroconchia</taxon>
        <taxon>Euheterodonta</taxon>
        <taxon>Imparidentia</taxon>
        <taxon>Neoheterodontei</taxon>
        <taxon>Myida</taxon>
        <taxon>Dreissenoidea</taxon>
        <taxon>Dreissenidae</taxon>
        <taxon>Dreissena</taxon>
    </lineage>
</organism>
<keyword evidence="2" id="KW-1185">Reference proteome</keyword>
<protein>
    <submittedName>
        <fullName evidence="1">Uncharacterized protein</fullName>
    </submittedName>
</protein>
<reference evidence="1" key="1">
    <citation type="journal article" date="2019" name="bioRxiv">
        <title>The Genome of the Zebra Mussel, Dreissena polymorpha: A Resource for Invasive Species Research.</title>
        <authorList>
            <person name="McCartney M.A."/>
            <person name="Auch B."/>
            <person name="Kono T."/>
            <person name="Mallez S."/>
            <person name="Zhang Y."/>
            <person name="Obille A."/>
            <person name="Becker A."/>
            <person name="Abrahante J.E."/>
            <person name="Garbe J."/>
            <person name="Badalamenti J.P."/>
            <person name="Herman A."/>
            <person name="Mangelson H."/>
            <person name="Liachko I."/>
            <person name="Sullivan S."/>
            <person name="Sone E.D."/>
            <person name="Koren S."/>
            <person name="Silverstein K.A.T."/>
            <person name="Beckman K.B."/>
            <person name="Gohl D.M."/>
        </authorList>
    </citation>
    <scope>NUCLEOTIDE SEQUENCE</scope>
    <source>
        <strain evidence="1">Duluth1</strain>
        <tissue evidence="1">Whole animal</tissue>
    </source>
</reference>
<proteinExistence type="predicted"/>
<evidence type="ECO:0000313" key="2">
    <source>
        <dbReference type="Proteomes" id="UP000828390"/>
    </source>
</evidence>
<accession>A0A9D4E8E5</accession>
<evidence type="ECO:0000313" key="1">
    <source>
        <dbReference type="EMBL" id="KAH3775824.1"/>
    </source>
</evidence>
<dbReference type="Proteomes" id="UP000828390">
    <property type="component" value="Unassembled WGS sequence"/>
</dbReference>
<name>A0A9D4E8E5_DREPO</name>
<dbReference type="EMBL" id="JAIWYP010000009">
    <property type="protein sequence ID" value="KAH3775824.1"/>
    <property type="molecule type" value="Genomic_DNA"/>
</dbReference>
<reference evidence="1" key="2">
    <citation type="submission" date="2020-11" db="EMBL/GenBank/DDBJ databases">
        <authorList>
            <person name="McCartney M.A."/>
            <person name="Auch B."/>
            <person name="Kono T."/>
            <person name="Mallez S."/>
            <person name="Becker A."/>
            <person name="Gohl D.M."/>
            <person name="Silverstein K.A.T."/>
            <person name="Koren S."/>
            <person name="Bechman K.B."/>
            <person name="Herman A."/>
            <person name="Abrahante J.E."/>
            <person name="Garbe J."/>
        </authorList>
    </citation>
    <scope>NUCLEOTIDE SEQUENCE</scope>
    <source>
        <strain evidence="1">Duluth1</strain>
        <tissue evidence="1">Whole animal</tissue>
    </source>
</reference>
<gene>
    <name evidence="1" type="ORF">DPMN_177231</name>
</gene>
<sequence>MMLYSLLIPNADFPNLCSVMLHGVSKNGLSTDFISIDRLSATANTDERCLCWTLRGLRKPLV</sequence>
<dbReference type="AlphaFoldDB" id="A0A9D4E8E5"/>